<keyword evidence="2" id="KW-1185">Reference proteome</keyword>
<reference evidence="1" key="1">
    <citation type="journal article" date="2023" name="G3 (Bethesda)">
        <title>A reference genome for the long-term kleptoplast-retaining sea slug Elysia crispata morphotype clarki.</title>
        <authorList>
            <person name="Eastman K.E."/>
            <person name="Pendleton A.L."/>
            <person name="Shaikh M.A."/>
            <person name="Suttiyut T."/>
            <person name="Ogas R."/>
            <person name="Tomko P."/>
            <person name="Gavelis G."/>
            <person name="Widhalm J.R."/>
            <person name="Wisecaver J.H."/>
        </authorList>
    </citation>
    <scope>NUCLEOTIDE SEQUENCE</scope>
    <source>
        <strain evidence="1">ECLA1</strain>
    </source>
</reference>
<evidence type="ECO:0000313" key="2">
    <source>
        <dbReference type="Proteomes" id="UP001283361"/>
    </source>
</evidence>
<protein>
    <submittedName>
        <fullName evidence="1">Uncharacterized protein</fullName>
    </submittedName>
</protein>
<evidence type="ECO:0000313" key="1">
    <source>
        <dbReference type="EMBL" id="KAK3770393.1"/>
    </source>
</evidence>
<comment type="caution">
    <text evidence="1">The sequence shown here is derived from an EMBL/GenBank/DDBJ whole genome shotgun (WGS) entry which is preliminary data.</text>
</comment>
<sequence>MEITHKLAWSKIGPNGLIVGNQVQGEVPEATKLLMSSSLFSCASNAPNLAELTKGVNIHLGSLGRAIRKKAHKEVS</sequence>
<organism evidence="1 2">
    <name type="scientific">Elysia crispata</name>
    <name type="common">lettuce slug</name>
    <dbReference type="NCBI Taxonomy" id="231223"/>
    <lineage>
        <taxon>Eukaryota</taxon>
        <taxon>Metazoa</taxon>
        <taxon>Spiralia</taxon>
        <taxon>Lophotrochozoa</taxon>
        <taxon>Mollusca</taxon>
        <taxon>Gastropoda</taxon>
        <taxon>Heterobranchia</taxon>
        <taxon>Euthyneura</taxon>
        <taxon>Panpulmonata</taxon>
        <taxon>Sacoglossa</taxon>
        <taxon>Placobranchoidea</taxon>
        <taxon>Plakobranchidae</taxon>
        <taxon>Elysia</taxon>
    </lineage>
</organism>
<dbReference type="AlphaFoldDB" id="A0AAE0ZJ29"/>
<gene>
    <name evidence="1" type="ORF">RRG08_036143</name>
</gene>
<proteinExistence type="predicted"/>
<dbReference type="Proteomes" id="UP001283361">
    <property type="component" value="Unassembled WGS sequence"/>
</dbReference>
<accession>A0AAE0ZJ29</accession>
<dbReference type="EMBL" id="JAWDGP010003850">
    <property type="protein sequence ID" value="KAK3770393.1"/>
    <property type="molecule type" value="Genomic_DNA"/>
</dbReference>
<name>A0AAE0ZJ29_9GAST</name>